<gene>
    <name evidence="1" type="ORF">HD556DRAFT_1308177</name>
</gene>
<comment type="caution">
    <text evidence="1">The sequence shown here is derived from an EMBL/GenBank/DDBJ whole genome shotgun (WGS) entry which is preliminary data.</text>
</comment>
<protein>
    <submittedName>
        <fullName evidence="1">Uncharacterized protein</fullName>
    </submittedName>
</protein>
<name>A0A9P7DH47_9AGAM</name>
<dbReference type="AlphaFoldDB" id="A0A9P7DH47"/>
<dbReference type="RefSeq" id="XP_041160326.1">
    <property type="nucleotide sequence ID" value="XM_041300097.1"/>
</dbReference>
<dbReference type="Proteomes" id="UP000719766">
    <property type="component" value="Unassembled WGS sequence"/>
</dbReference>
<keyword evidence="2" id="KW-1185">Reference proteome</keyword>
<dbReference type="EMBL" id="JABBWE010000027">
    <property type="protein sequence ID" value="KAG1794098.1"/>
    <property type="molecule type" value="Genomic_DNA"/>
</dbReference>
<dbReference type="GeneID" id="64593861"/>
<accession>A0A9P7DH47</accession>
<proteinExistence type="predicted"/>
<evidence type="ECO:0000313" key="1">
    <source>
        <dbReference type="EMBL" id="KAG1794098.1"/>
    </source>
</evidence>
<sequence>MATKDINVPLLGLSFVQIFPILDRGALFPSNGLMNGGYTLLHLEGKLEPVIPSIYDYHVMRPPPFHLQVSLVLSLLTSLYIGTYLSCAIIEDRRDSDLYFGGRYLHRAVIRPVSIQAENTQFYTYVSSTHQYLRLDEFGDGFLPRLSTTRREHHLGGEKQYMLHLVQPAAATYHVAISNPNPSSDGTPVQHIGSARWFFCVSQGALFATTYLRDKTSAEYPKAKEPAVDPKGKCKANAPGGSGFPAKGSGTQQNLALVDTDCVSLRAIVSIHQTYTVDTFNCSRAILESSIVLNSWNITLIGYYHFKYCGR</sequence>
<evidence type="ECO:0000313" key="2">
    <source>
        <dbReference type="Proteomes" id="UP000719766"/>
    </source>
</evidence>
<reference evidence="1" key="1">
    <citation type="journal article" date="2020" name="New Phytol.">
        <title>Comparative genomics reveals dynamic genome evolution in host specialist ectomycorrhizal fungi.</title>
        <authorList>
            <person name="Lofgren L.A."/>
            <person name="Nguyen N.H."/>
            <person name="Vilgalys R."/>
            <person name="Ruytinx J."/>
            <person name="Liao H.L."/>
            <person name="Branco S."/>
            <person name="Kuo A."/>
            <person name="LaButti K."/>
            <person name="Lipzen A."/>
            <person name="Andreopoulos W."/>
            <person name="Pangilinan J."/>
            <person name="Riley R."/>
            <person name="Hundley H."/>
            <person name="Na H."/>
            <person name="Barry K."/>
            <person name="Grigoriev I.V."/>
            <person name="Stajich J.E."/>
            <person name="Kennedy P.G."/>
        </authorList>
    </citation>
    <scope>NUCLEOTIDE SEQUENCE</scope>
    <source>
        <strain evidence="1">S12</strain>
    </source>
</reference>
<organism evidence="1 2">
    <name type="scientific">Suillus plorans</name>
    <dbReference type="NCBI Taxonomy" id="116603"/>
    <lineage>
        <taxon>Eukaryota</taxon>
        <taxon>Fungi</taxon>
        <taxon>Dikarya</taxon>
        <taxon>Basidiomycota</taxon>
        <taxon>Agaricomycotina</taxon>
        <taxon>Agaricomycetes</taxon>
        <taxon>Agaricomycetidae</taxon>
        <taxon>Boletales</taxon>
        <taxon>Suillineae</taxon>
        <taxon>Suillaceae</taxon>
        <taxon>Suillus</taxon>
    </lineage>
</organism>